<dbReference type="EMBL" id="JACHMG010000001">
    <property type="protein sequence ID" value="MBB4687608.1"/>
    <property type="molecule type" value="Genomic_DNA"/>
</dbReference>
<dbReference type="AlphaFoldDB" id="A0A840J2G7"/>
<proteinExistence type="predicted"/>
<name>A0A840J2G7_9PSEU</name>
<comment type="caution">
    <text evidence="1">The sequence shown here is derived from an EMBL/GenBank/DDBJ whole genome shotgun (WGS) entry which is preliminary data.</text>
</comment>
<dbReference type="InterPro" id="IPR006764">
    <property type="entry name" value="SAM_dep_MeTrfase_SAV2177_type"/>
</dbReference>
<sequence>MVISHLLDPESDDTAVLRELEDAVARGSLGGATWRTRGEITELFGGLELIEPGLTELVHWWPDGPRLKPLTVAHRIIAGGIGRKP</sequence>
<gene>
    <name evidence="1" type="ORF">BJY18_005093</name>
</gene>
<reference evidence="1 2" key="1">
    <citation type="submission" date="2020-08" db="EMBL/GenBank/DDBJ databases">
        <title>Sequencing the genomes of 1000 actinobacteria strains.</title>
        <authorList>
            <person name="Klenk H.-P."/>
        </authorList>
    </citation>
    <scope>NUCLEOTIDE SEQUENCE [LARGE SCALE GENOMIC DNA]</scope>
    <source>
        <strain evidence="1 2">DSM 45859</strain>
    </source>
</reference>
<evidence type="ECO:0000313" key="1">
    <source>
        <dbReference type="EMBL" id="MBB4687608.1"/>
    </source>
</evidence>
<protein>
    <submittedName>
        <fullName evidence="1">Uncharacterized protein</fullName>
    </submittedName>
</protein>
<accession>A0A840J2G7</accession>
<keyword evidence="2" id="KW-1185">Reference proteome</keyword>
<dbReference type="RefSeq" id="WP_184782428.1">
    <property type="nucleotide sequence ID" value="NZ_JACHMG010000001.1"/>
</dbReference>
<dbReference type="Proteomes" id="UP000581769">
    <property type="component" value="Unassembled WGS sequence"/>
</dbReference>
<organism evidence="1 2">
    <name type="scientific">Amycolatopsis jiangsuensis</name>
    <dbReference type="NCBI Taxonomy" id="1181879"/>
    <lineage>
        <taxon>Bacteria</taxon>
        <taxon>Bacillati</taxon>
        <taxon>Actinomycetota</taxon>
        <taxon>Actinomycetes</taxon>
        <taxon>Pseudonocardiales</taxon>
        <taxon>Pseudonocardiaceae</taxon>
        <taxon>Amycolatopsis</taxon>
    </lineage>
</organism>
<dbReference type="Gene3D" id="3.40.50.150">
    <property type="entry name" value="Vaccinia Virus protein VP39"/>
    <property type="match status" value="1"/>
</dbReference>
<dbReference type="Pfam" id="PF04672">
    <property type="entry name" value="Methyltransf_19"/>
    <property type="match status" value="1"/>
</dbReference>
<dbReference type="InterPro" id="IPR029063">
    <property type="entry name" value="SAM-dependent_MTases_sf"/>
</dbReference>
<evidence type="ECO:0000313" key="2">
    <source>
        <dbReference type="Proteomes" id="UP000581769"/>
    </source>
</evidence>